<dbReference type="CDD" id="cd00063">
    <property type="entry name" value="FN3"/>
    <property type="match status" value="3"/>
</dbReference>
<reference evidence="4" key="1">
    <citation type="submission" date="2025-08" db="UniProtKB">
        <authorList>
            <consortium name="RefSeq"/>
        </authorList>
    </citation>
    <scope>IDENTIFICATION</scope>
</reference>
<dbReference type="RefSeq" id="XP_055897074.1">
    <property type="nucleotide sequence ID" value="XM_056041099.1"/>
</dbReference>
<gene>
    <name evidence="4" type="primary">LOC106059768</name>
</gene>
<sequence>MTCNWSKSDYFVQLLDKNQLSNYAALEMLVDDLHTDKEHTISTFLSHSGSEDLLWALVQLLGNKTHRVAGNAAYILGTLAESDLGCHRILYLAKGRHKESKKILSDLTHMLTFDDPESVMNAAGTLGTLAESGEGREWMLSEQCLEDMLDHVTNLLHADNLWTASNAALVIARMCISELGCAHILKHRNSQNILTKLIQVLGVDEAGRGMNAAFAIGRLCDMDKGRERLMALTECEKMISSLAKMLCCEDAGASKNACFALSCLATSLDGHARLLGNAYSEQILRTLSQLLSAPDTETGWFAAMTLRTLASQPKGCQRLRASTNVCAALNKVHQLTEVSQDLKEEVLITLEILKPLDPPDPPTVTVLGPTLCDVSWSPVTTKSGFDVQYQLYEGNHCCYRGNNCQFEVNSLTPNTAYTFKVKAITEVDESSFSESVPVTTEEDIPEAPQNLRVIGTTATQLKVAWDPPEKFNGISKGYYVYIGKSMIEHTSEQSVIISGLASNTSFDIEVCAATFKGKGPRASCTGNTSEMGAHCPGKPNIQVLGRNEMHITWDPPEVPMGRITRYDVVSNGKVIYSGTDLSFSARKLTPDTEYTFTVIALTSEGKFESKSVKKRTTKDEYEVTRTPLYQPPKKEEELPKPVVKKKRKSVGDAKSARLRSAKTANPVSADRPETAAVSEKPPLPKNEPLQKPKTPKHDAVRPRTYKDSTQTPKPVTPITLSFISIQGPGSNFSDSPNKGLHRSKTFYEQSQPVFQLQRSKTTIIPNKPFTKKIISRKKDGDGRASGEPLNRDLTLASDMAPEVTGSHSLSSGPQEDITELSILLPTQDTSILEIPDLDRRLSAASDVSIVSRPVNDVTSYSAPVSEMKTSDTDNNDMRQRPTESTVQESNDLILTEVQPLFQHRTTSFINSSNRNVKQKIDVNSVPLNIVETSTLLKKSPSYPTSKFVSTQIRSPSNKVLSNALHRMNTTVSQSSPGNQFAKQTIQKYVQKFDTNQHKVKAHWKFVQSNVGSEIYKQKQFLH</sequence>
<proteinExistence type="predicted"/>
<dbReference type="PROSITE" id="PS50853">
    <property type="entry name" value="FN3"/>
    <property type="match status" value="3"/>
</dbReference>
<dbReference type="OMA" id="CKEYAFR"/>
<feature type="region of interest" description="Disordered" evidence="1">
    <location>
        <begin position="860"/>
        <end position="887"/>
    </location>
</feature>
<feature type="compositionally biased region" description="Basic and acidic residues" evidence="1">
    <location>
        <begin position="695"/>
        <end position="706"/>
    </location>
</feature>
<dbReference type="SUPFAM" id="SSF49265">
    <property type="entry name" value="Fibronectin type III"/>
    <property type="match status" value="2"/>
</dbReference>
<dbReference type="InterPro" id="IPR003961">
    <property type="entry name" value="FN3_dom"/>
</dbReference>
<protein>
    <submittedName>
        <fullName evidence="4">Uncharacterized protein LOC106059768</fullName>
    </submittedName>
</protein>
<evidence type="ECO:0000313" key="4">
    <source>
        <dbReference type="RefSeq" id="XP_055897074.1"/>
    </source>
</evidence>
<dbReference type="PANTHER" id="PTHR46957:SF3">
    <property type="entry name" value="CYTOKINE RECEPTOR"/>
    <property type="match status" value="1"/>
</dbReference>
<feature type="domain" description="Fibronectin type-III" evidence="2">
    <location>
        <begin position="358"/>
        <end position="443"/>
    </location>
</feature>
<evidence type="ECO:0000313" key="3">
    <source>
        <dbReference type="Proteomes" id="UP001165740"/>
    </source>
</evidence>
<dbReference type="Proteomes" id="UP001165740">
    <property type="component" value="Chromosome 9"/>
</dbReference>
<feature type="compositionally biased region" description="Basic and acidic residues" evidence="1">
    <location>
        <begin position="607"/>
        <end position="623"/>
    </location>
</feature>
<dbReference type="InterPro" id="IPR011989">
    <property type="entry name" value="ARM-like"/>
</dbReference>
<dbReference type="InterPro" id="IPR050713">
    <property type="entry name" value="RTP_Phos/Ushers"/>
</dbReference>
<evidence type="ECO:0000259" key="2">
    <source>
        <dbReference type="PROSITE" id="PS50853"/>
    </source>
</evidence>
<dbReference type="Gene3D" id="2.60.40.10">
    <property type="entry name" value="Immunoglobulins"/>
    <property type="match status" value="3"/>
</dbReference>
<feature type="compositionally biased region" description="Basic and acidic residues" evidence="1">
    <location>
        <begin position="868"/>
        <end position="881"/>
    </location>
</feature>
<accession>A0A9W3BCC8</accession>
<keyword evidence="3" id="KW-1185">Reference proteome</keyword>
<dbReference type="Pfam" id="PF00041">
    <property type="entry name" value="fn3"/>
    <property type="match status" value="3"/>
</dbReference>
<dbReference type="PANTHER" id="PTHR46957">
    <property type="entry name" value="CYTOKINE RECEPTOR"/>
    <property type="match status" value="1"/>
</dbReference>
<feature type="domain" description="Fibronectin type-III" evidence="2">
    <location>
        <begin position="447"/>
        <end position="532"/>
    </location>
</feature>
<dbReference type="GO" id="GO:0016020">
    <property type="term" value="C:membrane"/>
    <property type="evidence" value="ECO:0007669"/>
    <property type="project" value="UniProtKB-SubCell"/>
</dbReference>
<dbReference type="SUPFAM" id="SSF48371">
    <property type="entry name" value="ARM repeat"/>
    <property type="match status" value="1"/>
</dbReference>
<name>A0A9W3BCC8_BIOGL</name>
<dbReference type="InterPro" id="IPR013783">
    <property type="entry name" value="Ig-like_fold"/>
</dbReference>
<dbReference type="Gene3D" id="1.25.10.10">
    <property type="entry name" value="Leucine-rich Repeat Variant"/>
    <property type="match status" value="1"/>
</dbReference>
<dbReference type="SMART" id="SM00060">
    <property type="entry name" value="FN3"/>
    <property type="match status" value="3"/>
</dbReference>
<dbReference type="AlphaFoldDB" id="A0A9W3BCC8"/>
<dbReference type="InterPro" id="IPR016024">
    <property type="entry name" value="ARM-type_fold"/>
</dbReference>
<evidence type="ECO:0000256" key="1">
    <source>
        <dbReference type="SAM" id="MobiDB-lite"/>
    </source>
</evidence>
<organism evidence="3 4">
    <name type="scientific">Biomphalaria glabrata</name>
    <name type="common">Bloodfluke planorb</name>
    <name type="synonym">Freshwater snail</name>
    <dbReference type="NCBI Taxonomy" id="6526"/>
    <lineage>
        <taxon>Eukaryota</taxon>
        <taxon>Metazoa</taxon>
        <taxon>Spiralia</taxon>
        <taxon>Lophotrochozoa</taxon>
        <taxon>Mollusca</taxon>
        <taxon>Gastropoda</taxon>
        <taxon>Heterobranchia</taxon>
        <taxon>Euthyneura</taxon>
        <taxon>Panpulmonata</taxon>
        <taxon>Hygrophila</taxon>
        <taxon>Lymnaeoidea</taxon>
        <taxon>Planorbidae</taxon>
        <taxon>Biomphalaria</taxon>
    </lineage>
</organism>
<feature type="domain" description="Fibronectin type-III" evidence="2">
    <location>
        <begin position="535"/>
        <end position="620"/>
    </location>
</feature>
<dbReference type="GeneID" id="106059768"/>
<feature type="region of interest" description="Disordered" evidence="1">
    <location>
        <begin position="607"/>
        <end position="715"/>
    </location>
</feature>
<dbReference type="OrthoDB" id="10253954at2759"/>
<dbReference type="InterPro" id="IPR036116">
    <property type="entry name" value="FN3_sf"/>
</dbReference>